<dbReference type="RefSeq" id="WP_028499371.1">
    <property type="nucleotide sequence ID" value="NZ_CALFSO010000138.1"/>
</dbReference>
<dbReference type="InterPro" id="IPR000847">
    <property type="entry name" value="LysR_HTH_N"/>
</dbReference>
<dbReference type="PANTHER" id="PTHR30346">
    <property type="entry name" value="TRANSCRIPTIONAL DUAL REGULATOR HCAR-RELATED"/>
    <property type="match status" value="1"/>
</dbReference>
<comment type="similarity">
    <text evidence="1">Belongs to the LysR transcriptional regulatory family.</text>
</comment>
<dbReference type="CDD" id="cd05466">
    <property type="entry name" value="PBP2_LTTR_substrate"/>
    <property type="match status" value="1"/>
</dbReference>
<dbReference type="AlphaFoldDB" id="A0A2S0PFK8"/>
<proteinExistence type="inferred from homology"/>
<dbReference type="EMBL" id="CP028519">
    <property type="protein sequence ID" value="AVY96152.1"/>
    <property type="molecule type" value="Genomic_DNA"/>
</dbReference>
<keyword evidence="7" id="KW-1185">Reference proteome</keyword>
<reference evidence="6 7" key="1">
    <citation type="submission" date="2018-04" db="EMBL/GenBank/DDBJ databases">
        <title>Denitrifier Microvirgula.</title>
        <authorList>
            <person name="Anderson E."/>
            <person name="Jang J."/>
            <person name="Ishii S."/>
        </authorList>
    </citation>
    <scope>NUCLEOTIDE SEQUENCE [LARGE SCALE GENOMIC DNA]</scope>
    <source>
        <strain evidence="6 7">BE2.4</strain>
    </source>
</reference>
<sequence length="302" mass="33045">MDLKRLRYFCGIVEQGSISKAARVLSMAQPPLSKRLQELEEEVGVELLIRNGRGMVPTAAGLHLYKRASEVLRGMEDIKRETMAIGTSKKKVLRIGLSYLFNCYFRPLILALHKRHPDVELEISVSDTSVLESMLQNDRIDVALVQNPYRPEGYDAVSLPPVRTVVVISKALMPEVNTSTFALSEFDHLPLVVVRRIGGGGTHSTILEQLRTLGVVPKTVLHVSETGYVLDLLNNGLEGVALLPASEVDLARLPNCHVVDVYPSPVLFFPAVVKLTTAPAMPELMDIIKAGYPFPGSPSAGG</sequence>
<evidence type="ECO:0000256" key="1">
    <source>
        <dbReference type="ARBA" id="ARBA00009437"/>
    </source>
</evidence>
<evidence type="ECO:0000259" key="5">
    <source>
        <dbReference type="PROSITE" id="PS50931"/>
    </source>
</evidence>
<dbReference type="GO" id="GO:0032993">
    <property type="term" value="C:protein-DNA complex"/>
    <property type="evidence" value="ECO:0007669"/>
    <property type="project" value="TreeGrafter"/>
</dbReference>
<organism evidence="6 7">
    <name type="scientific">Microvirgula aerodenitrificans</name>
    <dbReference type="NCBI Taxonomy" id="57480"/>
    <lineage>
        <taxon>Bacteria</taxon>
        <taxon>Pseudomonadati</taxon>
        <taxon>Pseudomonadota</taxon>
        <taxon>Betaproteobacteria</taxon>
        <taxon>Neisseriales</taxon>
        <taxon>Aquaspirillaceae</taxon>
        <taxon>Microvirgula</taxon>
    </lineage>
</organism>
<dbReference type="Proteomes" id="UP000244173">
    <property type="component" value="Chromosome"/>
</dbReference>
<dbReference type="InterPro" id="IPR036390">
    <property type="entry name" value="WH_DNA-bd_sf"/>
</dbReference>
<keyword evidence="4" id="KW-0804">Transcription</keyword>
<dbReference type="PANTHER" id="PTHR30346:SF0">
    <property type="entry name" value="HCA OPERON TRANSCRIPTIONAL ACTIVATOR HCAR"/>
    <property type="match status" value="1"/>
</dbReference>
<keyword evidence="3" id="KW-0238">DNA-binding</keyword>
<dbReference type="KEGG" id="maer:DAI18_16725"/>
<dbReference type="STRING" id="1122240.GCA_000620105_02334"/>
<evidence type="ECO:0000256" key="2">
    <source>
        <dbReference type="ARBA" id="ARBA00023015"/>
    </source>
</evidence>
<dbReference type="GO" id="GO:0003677">
    <property type="term" value="F:DNA binding"/>
    <property type="evidence" value="ECO:0007669"/>
    <property type="project" value="UniProtKB-KW"/>
</dbReference>
<evidence type="ECO:0000256" key="3">
    <source>
        <dbReference type="ARBA" id="ARBA00023125"/>
    </source>
</evidence>
<dbReference type="Pfam" id="PF00126">
    <property type="entry name" value="HTH_1"/>
    <property type="match status" value="1"/>
</dbReference>
<dbReference type="FunFam" id="1.10.10.10:FF:000001">
    <property type="entry name" value="LysR family transcriptional regulator"/>
    <property type="match status" value="1"/>
</dbReference>
<dbReference type="Gene3D" id="1.10.10.10">
    <property type="entry name" value="Winged helix-like DNA-binding domain superfamily/Winged helix DNA-binding domain"/>
    <property type="match status" value="1"/>
</dbReference>
<evidence type="ECO:0000256" key="4">
    <source>
        <dbReference type="ARBA" id="ARBA00023163"/>
    </source>
</evidence>
<dbReference type="GO" id="GO:0003700">
    <property type="term" value="F:DNA-binding transcription factor activity"/>
    <property type="evidence" value="ECO:0007669"/>
    <property type="project" value="InterPro"/>
</dbReference>
<dbReference type="Gene3D" id="3.40.190.290">
    <property type="match status" value="1"/>
</dbReference>
<keyword evidence="2" id="KW-0805">Transcription regulation</keyword>
<dbReference type="OrthoDB" id="8587114at2"/>
<gene>
    <name evidence="6" type="ORF">DAI18_16725</name>
</gene>
<protein>
    <submittedName>
        <fullName evidence="6">LysR family transcriptional regulator</fullName>
    </submittedName>
</protein>
<feature type="domain" description="HTH lysR-type" evidence="5">
    <location>
        <begin position="1"/>
        <end position="58"/>
    </location>
</feature>
<dbReference type="SUPFAM" id="SSF53850">
    <property type="entry name" value="Periplasmic binding protein-like II"/>
    <property type="match status" value="1"/>
</dbReference>
<dbReference type="InterPro" id="IPR036388">
    <property type="entry name" value="WH-like_DNA-bd_sf"/>
</dbReference>
<dbReference type="PRINTS" id="PR00039">
    <property type="entry name" value="HTHLYSR"/>
</dbReference>
<evidence type="ECO:0000313" key="7">
    <source>
        <dbReference type="Proteomes" id="UP000244173"/>
    </source>
</evidence>
<dbReference type="PROSITE" id="PS50931">
    <property type="entry name" value="HTH_LYSR"/>
    <property type="match status" value="1"/>
</dbReference>
<name>A0A2S0PFK8_9NEIS</name>
<dbReference type="SUPFAM" id="SSF46785">
    <property type="entry name" value="Winged helix' DNA-binding domain"/>
    <property type="match status" value="1"/>
</dbReference>
<dbReference type="InterPro" id="IPR005119">
    <property type="entry name" value="LysR_subst-bd"/>
</dbReference>
<accession>A0A2S0PFK8</accession>
<evidence type="ECO:0000313" key="6">
    <source>
        <dbReference type="EMBL" id="AVY96152.1"/>
    </source>
</evidence>
<dbReference type="Pfam" id="PF03466">
    <property type="entry name" value="LysR_substrate"/>
    <property type="match status" value="1"/>
</dbReference>